<comment type="caution">
    <text evidence="1">The sequence shown here is derived from an EMBL/GenBank/DDBJ whole genome shotgun (WGS) entry which is preliminary data.</text>
</comment>
<proteinExistence type="predicted"/>
<evidence type="ECO:0000313" key="1">
    <source>
        <dbReference type="EMBL" id="KAL3677766.1"/>
    </source>
</evidence>
<dbReference type="AlphaFoldDB" id="A0ABD3GGG2"/>
<dbReference type="Proteomes" id="UP001633002">
    <property type="component" value="Unassembled WGS sequence"/>
</dbReference>
<dbReference type="EMBL" id="JBJQOH010000007">
    <property type="protein sequence ID" value="KAL3677766.1"/>
    <property type="molecule type" value="Genomic_DNA"/>
</dbReference>
<gene>
    <name evidence="1" type="ORF">R1sor_020722</name>
</gene>
<protein>
    <recommendedName>
        <fullName evidence="3">Reverse transcriptase domain-containing protein</fullName>
    </recommendedName>
</protein>
<sequence length="252" mass="28977">MVRAFWSSNGMLERDVRGCIKLLPETEDRQYLKNWRLVTLVSYKKMGSPGMPLAPLLFALSTQPLMKAFQVAEENRELNGLQLPHFKAITTELFTEDTNIVTTAVAREFSKVKEIIGRFKLASGAELNMQKLLVLALGRAEVPTWVRSLGCEVGDRSKHFKFLGVWSWRVITDTEFADGVLRSIEKKIQMWANRYLSWKSRLVLIKHICAAIPQHHLMAVRLHEKGMQRINSSLNHFLWGWTEDGKPKTTLR</sequence>
<dbReference type="PANTHER" id="PTHR33116:SF86">
    <property type="entry name" value="REVERSE TRANSCRIPTASE DOMAIN-CONTAINING PROTEIN"/>
    <property type="match status" value="1"/>
</dbReference>
<evidence type="ECO:0008006" key="3">
    <source>
        <dbReference type="Google" id="ProtNLM"/>
    </source>
</evidence>
<organism evidence="1 2">
    <name type="scientific">Riccia sorocarpa</name>
    <dbReference type="NCBI Taxonomy" id="122646"/>
    <lineage>
        <taxon>Eukaryota</taxon>
        <taxon>Viridiplantae</taxon>
        <taxon>Streptophyta</taxon>
        <taxon>Embryophyta</taxon>
        <taxon>Marchantiophyta</taxon>
        <taxon>Marchantiopsida</taxon>
        <taxon>Marchantiidae</taxon>
        <taxon>Marchantiales</taxon>
        <taxon>Ricciaceae</taxon>
        <taxon>Riccia</taxon>
    </lineage>
</organism>
<reference evidence="1 2" key="1">
    <citation type="submission" date="2024-09" db="EMBL/GenBank/DDBJ databases">
        <title>Chromosome-scale assembly of Riccia sorocarpa.</title>
        <authorList>
            <person name="Paukszto L."/>
        </authorList>
    </citation>
    <scope>NUCLEOTIDE SEQUENCE [LARGE SCALE GENOMIC DNA]</scope>
    <source>
        <strain evidence="1">LP-2024</strain>
        <tissue evidence="1">Aerial parts of the thallus</tissue>
    </source>
</reference>
<name>A0ABD3GGG2_9MARC</name>
<dbReference type="PANTHER" id="PTHR33116">
    <property type="entry name" value="REVERSE TRANSCRIPTASE ZINC-BINDING DOMAIN-CONTAINING PROTEIN-RELATED-RELATED"/>
    <property type="match status" value="1"/>
</dbReference>
<keyword evidence="2" id="KW-1185">Reference proteome</keyword>
<evidence type="ECO:0000313" key="2">
    <source>
        <dbReference type="Proteomes" id="UP001633002"/>
    </source>
</evidence>
<accession>A0ABD3GGG2</accession>